<dbReference type="ProteomicsDB" id="324846"/>
<keyword evidence="3" id="KW-1185">Reference proteome</keyword>
<dbReference type="Bgee" id="ENSMUSG00000085861">
    <property type="expression patterns" value="Expressed in spermatid and 14 other cell types or tissues"/>
</dbReference>
<dbReference type="GeneID" id="666145"/>
<dbReference type="CTD" id="101928603"/>
<dbReference type="RefSeq" id="XP_011242665.1">
    <property type="nucleotide sequence ID" value="XM_011244363.2"/>
</dbReference>
<dbReference type="OMA" id="GWPENFA"/>
<evidence type="ECO:0000313" key="3">
    <source>
        <dbReference type="Proteomes" id="UP000000589"/>
    </source>
</evidence>
<dbReference type="KEGG" id="mmu:666145"/>
<protein>
    <submittedName>
        <fullName evidence="1">Armadillo-like helical domain containing 2</fullName>
    </submittedName>
</protein>
<reference evidence="1 3" key="1">
    <citation type="journal article" date="2009" name="PLoS Biol.">
        <title>Lineage-specific biology revealed by a finished genome assembly of the mouse.</title>
        <authorList>
            <consortium name="Mouse Genome Sequencing Consortium"/>
            <person name="Church D.M."/>
            <person name="Goodstadt L."/>
            <person name="Hillier L.W."/>
            <person name="Zody M.C."/>
            <person name="Goldstein S."/>
            <person name="She X."/>
            <person name="Bult C.J."/>
            <person name="Agarwala R."/>
            <person name="Cherry J.L."/>
            <person name="DiCuccio M."/>
            <person name="Hlavina W."/>
            <person name="Kapustin Y."/>
            <person name="Meric P."/>
            <person name="Maglott D."/>
            <person name="Birtle Z."/>
            <person name="Marques A.C."/>
            <person name="Graves T."/>
            <person name="Zhou S."/>
            <person name="Teague B."/>
            <person name="Potamousis K."/>
            <person name="Churas C."/>
            <person name="Place M."/>
            <person name="Herschleb J."/>
            <person name="Runnheim R."/>
            <person name="Forrest D."/>
            <person name="Amos-Landgraf J."/>
            <person name="Schwartz D.C."/>
            <person name="Cheng Z."/>
            <person name="Lindblad-Toh K."/>
            <person name="Eichler E.E."/>
            <person name="Ponting C.P."/>
        </authorList>
    </citation>
    <scope>NUCLEOTIDE SEQUENCE [LARGE SCALE GENOMIC DNA]</scope>
    <source>
        <strain evidence="1 3">C57BL/6J</strain>
    </source>
</reference>
<accession>A0A286YCZ6</accession>
<evidence type="ECO:0000313" key="1">
    <source>
        <dbReference type="Ensembl" id="ENSMUSP00000153199.2"/>
    </source>
</evidence>
<keyword evidence="4" id="KW-1267">Proteomics identification</keyword>
<sequence length="238" mass="27745">MSYENWGICGRICSICSQTCQLFRTLSESLRSFWDNKVKRRFFASPQKEEVPTSTADYIFHREKILELGSILKNKRLSLDKRAQAAQKIGLLSFTGGMSAAQFASEYMTEVAFLLQKKKAMSFRTKILLLQSVACWCYLNPDSQRKVRQLEIIPTLIDFLEESFQSSNKTEINTHRLCQFWVCYALTVITCNNLAIMRELRSYRSLKFHLQLVATENWSGWPENFAEVLYFLIGFHRN</sequence>
<dbReference type="AlphaFoldDB" id="A0A286YCZ6"/>
<dbReference type="SMR" id="A0A286YCZ6"/>
<dbReference type="GeneTree" id="ENSGT00530000068834"/>
<reference evidence="1" key="4">
    <citation type="submission" date="2025-09" db="UniProtKB">
        <authorList>
            <consortium name="Ensembl"/>
        </authorList>
    </citation>
    <scope>IDENTIFICATION</scope>
    <source>
        <strain evidence="1">C57BL/6J</strain>
    </source>
</reference>
<dbReference type="STRING" id="10090.ENSMUSP00000153199"/>
<evidence type="ECO:0007829" key="4">
    <source>
        <dbReference type="ProteomicsDB" id="A0A286YCZ6"/>
    </source>
</evidence>
<dbReference type="PANTHER" id="PTHR37679">
    <property type="entry name" value="ARMADILLO-LIKE HELICAL DOMAIN-CONTAINING PROTEIN 2"/>
    <property type="match status" value="1"/>
</dbReference>
<dbReference type="MGI" id="MGI:1916676">
    <property type="gene designation" value="Armh2"/>
</dbReference>
<dbReference type="RNAct" id="A0A286YCZ6">
    <property type="molecule type" value="protein"/>
</dbReference>
<gene>
    <name evidence="1 2" type="primary">Armh2</name>
</gene>
<proteinExistence type="evidence at protein level"/>
<dbReference type="PANTHER" id="PTHR37679:SF1">
    <property type="entry name" value="ARMADILLO-LIKE HELICAL DOMAIN-CONTAINING PROTEIN 2"/>
    <property type="match status" value="1"/>
</dbReference>
<dbReference type="Ensembl" id="ENSMUST00000136906.2">
    <property type="protein sequence ID" value="ENSMUSP00000153199.2"/>
    <property type="gene ID" value="ENSMUSG00000085861.2"/>
</dbReference>
<dbReference type="AGR" id="MGI:1916676"/>
<dbReference type="Proteomes" id="UP000000589">
    <property type="component" value="Chromosome 13"/>
</dbReference>
<evidence type="ECO:0000313" key="2">
    <source>
        <dbReference type="MGI" id="MGI:1916676"/>
    </source>
</evidence>
<name>A0A286YCZ6_MOUSE</name>
<reference evidence="1 3" key="2">
    <citation type="journal article" date="2011" name="PLoS Biol.">
        <title>Modernizing reference genome assemblies.</title>
        <authorList>
            <person name="Church D.M."/>
            <person name="Schneider V.A."/>
            <person name="Graves T."/>
            <person name="Auger K."/>
            <person name="Cunningham F."/>
            <person name="Bouk N."/>
            <person name="Chen H.C."/>
            <person name="Agarwala R."/>
            <person name="McLaren W.M."/>
            <person name="Ritchie G.R."/>
            <person name="Albracht D."/>
            <person name="Kremitzki M."/>
            <person name="Rock S."/>
            <person name="Kotkiewicz H."/>
            <person name="Kremitzki C."/>
            <person name="Wollam A."/>
            <person name="Trani L."/>
            <person name="Fulton L."/>
            <person name="Fulton R."/>
            <person name="Matthews L."/>
            <person name="Whitehead S."/>
            <person name="Chow W."/>
            <person name="Torrance J."/>
            <person name="Dunn M."/>
            <person name="Harden G."/>
            <person name="Threadgold G."/>
            <person name="Wood J."/>
            <person name="Collins J."/>
            <person name="Heath P."/>
            <person name="Griffiths G."/>
            <person name="Pelan S."/>
            <person name="Grafham D."/>
            <person name="Eichler E.E."/>
            <person name="Weinstock G."/>
            <person name="Mardis E.R."/>
            <person name="Wilson R.K."/>
            <person name="Howe K."/>
            <person name="Flicek P."/>
            <person name="Hubbard T."/>
        </authorList>
    </citation>
    <scope>NUCLEOTIDE SEQUENCE [LARGE SCALE GENOMIC DNA]</scope>
    <source>
        <strain evidence="1 3">C57BL/6J</strain>
    </source>
</reference>
<dbReference type="InParanoid" id="A0A286YCZ6"/>
<dbReference type="OrthoDB" id="5971936at2759"/>
<dbReference type="InterPro" id="IPR040268">
    <property type="entry name" value="ARMH2"/>
</dbReference>
<dbReference type="VEuPathDB" id="HostDB:ENSMUSG00000085861"/>
<reference evidence="1" key="3">
    <citation type="submission" date="2025-08" db="UniProtKB">
        <authorList>
            <consortium name="Ensembl"/>
        </authorList>
    </citation>
    <scope>IDENTIFICATION</scope>
    <source>
        <strain evidence="1">C57BL/6J</strain>
    </source>
</reference>
<organism evidence="1 3">
    <name type="scientific">Mus musculus</name>
    <name type="common">Mouse</name>
    <dbReference type="NCBI Taxonomy" id="10090"/>
    <lineage>
        <taxon>Eukaryota</taxon>
        <taxon>Metazoa</taxon>
        <taxon>Chordata</taxon>
        <taxon>Craniata</taxon>
        <taxon>Vertebrata</taxon>
        <taxon>Euteleostomi</taxon>
        <taxon>Mammalia</taxon>
        <taxon>Eutheria</taxon>
        <taxon>Euarchontoglires</taxon>
        <taxon>Glires</taxon>
        <taxon>Rodentia</taxon>
        <taxon>Myomorpha</taxon>
        <taxon>Muroidea</taxon>
        <taxon>Muridae</taxon>
        <taxon>Murinae</taxon>
        <taxon>Mus</taxon>
        <taxon>Mus</taxon>
    </lineage>
</organism>
<dbReference type="Pfam" id="PF17822">
    <property type="entry name" value="ARMH2"/>
    <property type="match status" value="1"/>
</dbReference>
<dbReference type="RefSeq" id="NP_001357861.1">
    <property type="nucleotide sequence ID" value="NM_001370932.1"/>
</dbReference>